<dbReference type="STRING" id="1890683.A0A427YTU0"/>
<protein>
    <recommendedName>
        <fullName evidence="7">Diphthine methyltransferase</fullName>
    </recommendedName>
</protein>
<dbReference type="GO" id="GO:0017183">
    <property type="term" value="P:protein histidyl modification to diphthamide"/>
    <property type="evidence" value="ECO:0007669"/>
    <property type="project" value="TreeGrafter"/>
</dbReference>
<evidence type="ECO:0000313" key="6">
    <source>
        <dbReference type="Proteomes" id="UP000279259"/>
    </source>
</evidence>
<evidence type="ECO:0000256" key="1">
    <source>
        <dbReference type="ARBA" id="ARBA00022574"/>
    </source>
</evidence>
<feature type="region of interest" description="Disordered" evidence="4">
    <location>
        <begin position="41"/>
        <end position="77"/>
    </location>
</feature>
<evidence type="ECO:0000256" key="3">
    <source>
        <dbReference type="ARBA" id="ARBA00043952"/>
    </source>
</evidence>
<comment type="caution">
    <text evidence="5">The sequence shown here is derived from an EMBL/GenBank/DDBJ whole genome shotgun (WGS) entry which is preliminary data.</text>
</comment>
<keyword evidence="6" id="KW-1185">Reference proteome</keyword>
<evidence type="ECO:0008006" key="7">
    <source>
        <dbReference type="Google" id="ProtNLM"/>
    </source>
</evidence>
<proteinExistence type="predicted"/>
<dbReference type="SUPFAM" id="SSF50978">
    <property type="entry name" value="WD40 repeat-like"/>
    <property type="match status" value="1"/>
</dbReference>
<gene>
    <name evidence="5" type="ORF">EHS25_004367</name>
</gene>
<dbReference type="AlphaFoldDB" id="A0A427YTU0"/>
<comment type="pathway">
    <text evidence="3">Protein modification.</text>
</comment>
<dbReference type="PANTHER" id="PTHR46042:SF1">
    <property type="entry name" value="DIPHTHINE METHYLTRANSFERASE"/>
    <property type="match status" value="1"/>
</dbReference>
<name>A0A427YTU0_9TREE</name>
<dbReference type="Proteomes" id="UP000279259">
    <property type="component" value="Unassembled WGS sequence"/>
</dbReference>
<sequence>MRAQSLATTDTIYSADSIEWCPHPGSEGIFVCGTYQVLEPRPGEASGSADAPAEPDSESDDEGAEQSGPRQTERTGRLLVFRVGEDESSFEEIQRIDTAAILDGKWSPRIDDGKSVYAAGDAKGCIATYALDQSSGQLSQQERIQVADPTTLCLSLDWSHRLNPSSPSSLITSLSSGSLAHLTPTPTGLAIDQTFHAHDFEPWIASFDLQHPSVVWSGGDDCKLKSWDLRDTSRPATVNKR</sequence>
<feature type="compositionally biased region" description="Acidic residues" evidence="4">
    <location>
        <begin position="53"/>
        <end position="64"/>
    </location>
</feature>
<dbReference type="Gene3D" id="2.130.10.10">
    <property type="entry name" value="YVTN repeat-like/Quinoprotein amine dehydrogenase"/>
    <property type="match status" value="1"/>
</dbReference>
<evidence type="ECO:0000256" key="2">
    <source>
        <dbReference type="ARBA" id="ARBA00022737"/>
    </source>
</evidence>
<dbReference type="InterPro" id="IPR015943">
    <property type="entry name" value="WD40/YVTN_repeat-like_dom_sf"/>
</dbReference>
<accession>A0A427YTU0</accession>
<reference evidence="5 6" key="1">
    <citation type="submission" date="2018-11" db="EMBL/GenBank/DDBJ databases">
        <title>Genome sequence of Saitozyma podzolica DSM 27192.</title>
        <authorList>
            <person name="Aliyu H."/>
            <person name="Gorte O."/>
            <person name="Ochsenreither K."/>
        </authorList>
    </citation>
    <scope>NUCLEOTIDE SEQUENCE [LARGE SCALE GENOMIC DNA]</scope>
    <source>
        <strain evidence="5 6">DSM 27192</strain>
    </source>
</reference>
<evidence type="ECO:0000256" key="4">
    <source>
        <dbReference type="SAM" id="MobiDB-lite"/>
    </source>
</evidence>
<keyword evidence="2" id="KW-0677">Repeat</keyword>
<organism evidence="5 6">
    <name type="scientific">Saitozyma podzolica</name>
    <dbReference type="NCBI Taxonomy" id="1890683"/>
    <lineage>
        <taxon>Eukaryota</taxon>
        <taxon>Fungi</taxon>
        <taxon>Dikarya</taxon>
        <taxon>Basidiomycota</taxon>
        <taxon>Agaricomycotina</taxon>
        <taxon>Tremellomycetes</taxon>
        <taxon>Tremellales</taxon>
        <taxon>Trimorphomycetaceae</taxon>
        <taxon>Saitozyma</taxon>
    </lineage>
</organism>
<dbReference type="OrthoDB" id="1930760at2759"/>
<keyword evidence="1" id="KW-0853">WD repeat</keyword>
<evidence type="ECO:0000313" key="5">
    <source>
        <dbReference type="EMBL" id="RSH94563.1"/>
    </source>
</evidence>
<dbReference type="InterPro" id="IPR036322">
    <property type="entry name" value="WD40_repeat_dom_sf"/>
</dbReference>
<dbReference type="InterPro" id="IPR052415">
    <property type="entry name" value="Diphthine_MTase"/>
</dbReference>
<dbReference type="GO" id="GO:0005737">
    <property type="term" value="C:cytoplasm"/>
    <property type="evidence" value="ECO:0007669"/>
    <property type="project" value="TreeGrafter"/>
</dbReference>
<dbReference type="PANTHER" id="PTHR46042">
    <property type="entry name" value="DIPHTHINE METHYLTRANSFERASE"/>
    <property type="match status" value="1"/>
</dbReference>
<dbReference type="EMBL" id="RSCD01000002">
    <property type="protein sequence ID" value="RSH94563.1"/>
    <property type="molecule type" value="Genomic_DNA"/>
</dbReference>
<dbReference type="GO" id="GO:0061685">
    <property type="term" value="F:diphthine methylesterase activity"/>
    <property type="evidence" value="ECO:0007669"/>
    <property type="project" value="TreeGrafter"/>
</dbReference>